<organism evidence="1 2">
    <name type="scientific">Candidatus Gottesmanbacteria bacterium RIFCSPHIGHO2_01_FULL_39_10</name>
    <dbReference type="NCBI Taxonomy" id="1798375"/>
    <lineage>
        <taxon>Bacteria</taxon>
        <taxon>Candidatus Gottesmaniibacteriota</taxon>
    </lineage>
</organism>
<name>A0A1F5ZK79_9BACT</name>
<protein>
    <submittedName>
        <fullName evidence="1">Uncharacterized protein</fullName>
    </submittedName>
</protein>
<gene>
    <name evidence="1" type="ORF">A2773_01675</name>
</gene>
<sequence length="73" mass="8435">MNLKNDTYVIYIGTKNFTEKYYKDKKGWLKISARGKKFRMTAEQVLNHVLPAIAGVKPNLIVNVEHKNLSKKV</sequence>
<evidence type="ECO:0000313" key="1">
    <source>
        <dbReference type="EMBL" id="OGG12899.1"/>
    </source>
</evidence>
<comment type="caution">
    <text evidence="1">The sequence shown here is derived from an EMBL/GenBank/DDBJ whole genome shotgun (WGS) entry which is preliminary data.</text>
</comment>
<proteinExistence type="predicted"/>
<dbReference type="STRING" id="1798375.A2773_01675"/>
<evidence type="ECO:0000313" key="2">
    <source>
        <dbReference type="Proteomes" id="UP000177383"/>
    </source>
</evidence>
<accession>A0A1F5ZK79</accession>
<dbReference type="EMBL" id="MFJE01000068">
    <property type="protein sequence ID" value="OGG12899.1"/>
    <property type="molecule type" value="Genomic_DNA"/>
</dbReference>
<dbReference type="AlphaFoldDB" id="A0A1F5ZK79"/>
<dbReference type="Proteomes" id="UP000177383">
    <property type="component" value="Unassembled WGS sequence"/>
</dbReference>
<reference evidence="1 2" key="1">
    <citation type="journal article" date="2016" name="Nat. Commun.">
        <title>Thousands of microbial genomes shed light on interconnected biogeochemical processes in an aquifer system.</title>
        <authorList>
            <person name="Anantharaman K."/>
            <person name="Brown C.T."/>
            <person name="Hug L.A."/>
            <person name="Sharon I."/>
            <person name="Castelle C.J."/>
            <person name="Probst A.J."/>
            <person name="Thomas B.C."/>
            <person name="Singh A."/>
            <person name="Wilkins M.J."/>
            <person name="Karaoz U."/>
            <person name="Brodie E.L."/>
            <person name="Williams K.H."/>
            <person name="Hubbard S.S."/>
            <person name="Banfield J.F."/>
        </authorList>
    </citation>
    <scope>NUCLEOTIDE SEQUENCE [LARGE SCALE GENOMIC DNA]</scope>
</reference>